<dbReference type="GO" id="GO:0005634">
    <property type="term" value="C:nucleus"/>
    <property type="evidence" value="ECO:0007669"/>
    <property type="project" value="UniProtKB-SubCell"/>
</dbReference>
<keyword evidence="3" id="KW-0238">DNA-binding</keyword>
<protein>
    <recommendedName>
        <fullName evidence="7">BHLH domain-containing protein</fullName>
    </recommendedName>
</protein>
<dbReference type="PROSITE" id="PS50888">
    <property type="entry name" value="BHLH"/>
    <property type="match status" value="1"/>
</dbReference>
<dbReference type="GO" id="GO:0003677">
    <property type="term" value="F:DNA binding"/>
    <property type="evidence" value="ECO:0007669"/>
    <property type="project" value="UniProtKB-KW"/>
</dbReference>
<dbReference type="Pfam" id="PF00010">
    <property type="entry name" value="HLH"/>
    <property type="match status" value="1"/>
</dbReference>
<reference evidence="8" key="2">
    <citation type="submission" date="2021-03" db="UniProtKB">
        <authorList>
            <consortium name="EnsemblPlants"/>
        </authorList>
    </citation>
    <scope>IDENTIFICATION</scope>
</reference>
<feature type="domain" description="BHLH" evidence="7">
    <location>
        <begin position="164"/>
        <end position="213"/>
    </location>
</feature>
<evidence type="ECO:0000256" key="2">
    <source>
        <dbReference type="ARBA" id="ARBA00023015"/>
    </source>
</evidence>
<dbReference type="Proteomes" id="UP000596661">
    <property type="component" value="Chromosome 4"/>
</dbReference>
<keyword evidence="5" id="KW-0539">Nucleus</keyword>
<evidence type="ECO:0000256" key="3">
    <source>
        <dbReference type="ARBA" id="ARBA00023125"/>
    </source>
</evidence>
<sequence length="330" mass="37427">MDMNNHTPAYNDNKLFITTSNNSSSPPHWDLQTAAMEHHHHNILSSHNNHTHQTPTTTSAHHHHHHNTSSLSFFPYQTPSSLLNMISTNHNHNHHHHHEAEDNNIQNQANDQYEHGDDDHDQEEGEEEEELGAMKEMMYKIAAMQPVDIDPATIRKPKRRNVRISDDPQSVAARHRRERISERIRILQRLVPGGTKMDTATMLDEAIRYVKFLKRQIRLLQASDDHDLQRQELVQTNSSTSTHNNNTNDSTTTPTQPCLSSPNNINWGTTTINTTAVQAPYGSLITTAPPISYGVFGRVGSSLINGETLFYNTTTGFNHSDDHDQVISDK</sequence>
<dbReference type="SUPFAM" id="SSF47459">
    <property type="entry name" value="HLH, helix-loop-helix DNA-binding domain"/>
    <property type="match status" value="1"/>
</dbReference>
<feature type="compositionally biased region" description="Low complexity" evidence="6">
    <location>
        <begin position="236"/>
        <end position="255"/>
    </location>
</feature>
<dbReference type="Gramene" id="evm.model.04.903">
    <property type="protein sequence ID" value="cds.evm.model.04.903"/>
    <property type="gene ID" value="evm.TU.04.903"/>
</dbReference>
<dbReference type="GO" id="GO:0046983">
    <property type="term" value="F:protein dimerization activity"/>
    <property type="evidence" value="ECO:0007669"/>
    <property type="project" value="InterPro"/>
</dbReference>
<evidence type="ECO:0000256" key="6">
    <source>
        <dbReference type="SAM" id="MobiDB-lite"/>
    </source>
</evidence>
<dbReference type="EMBL" id="UZAU01000369">
    <property type="status" value="NOT_ANNOTATED_CDS"/>
    <property type="molecule type" value="Genomic_DNA"/>
</dbReference>
<dbReference type="PANTHER" id="PTHR45914">
    <property type="entry name" value="TRANSCRIPTION FACTOR HEC3-RELATED"/>
    <property type="match status" value="1"/>
</dbReference>
<evidence type="ECO:0000259" key="7">
    <source>
        <dbReference type="PROSITE" id="PS50888"/>
    </source>
</evidence>
<dbReference type="SMART" id="SM00353">
    <property type="entry name" value="HLH"/>
    <property type="match status" value="1"/>
</dbReference>
<dbReference type="InterPro" id="IPR011598">
    <property type="entry name" value="bHLH_dom"/>
</dbReference>
<feature type="region of interest" description="Disordered" evidence="6">
    <location>
        <begin position="235"/>
        <end position="264"/>
    </location>
</feature>
<reference evidence="8" key="1">
    <citation type="submission" date="2018-11" db="EMBL/GenBank/DDBJ databases">
        <authorList>
            <person name="Grassa J C."/>
        </authorList>
    </citation>
    <scope>NUCLEOTIDE SEQUENCE [LARGE SCALE GENOMIC DNA]</scope>
</reference>
<dbReference type="InterPro" id="IPR036638">
    <property type="entry name" value="HLH_DNA-bd_sf"/>
</dbReference>
<dbReference type="FunFam" id="4.10.280.10:FF:000053">
    <property type="entry name" value="BHLH transcription factor"/>
    <property type="match status" value="1"/>
</dbReference>
<name>A0A803PJ64_CANSA</name>
<dbReference type="Gene3D" id="4.10.280.10">
    <property type="entry name" value="Helix-loop-helix DNA-binding domain"/>
    <property type="match status" value="1"/>
</dbReference>
<dbReference type="AlphaFoldDB" id="A0A803PJ64"/>
<keyword evidence="9" id="KW-1185">Reference proteome</keyword>
<dbReference type="PANTHER" id="PTHR45914:SF7">
    <property type="entry name" value="TRANSCRIPTION FACTOR HEC3"/>
    <property type="match status" value="1"/>
</dbReference>
<feature type="region of interest" description="Disordered" evidence="6">
    <location>
        <begin position="1"/>
        <end position="30"/>
    </location>
</feature>
<evidence type="ECO:0000256" key="1">
    <source>
        <dbReference type="ARBA" id="ARBA00004123"/>
    </source>
</evidence>
<proteinExistence type="predicted"/>
<feature type="region of interest" description="Disordered" evidence="6">
    <location>
        <begin position="110"/>
        <end position="130"/>
    </location>
</feature>
<feature type="region of interest" description="Disordered" evidence="6">
    <location>
        <begin position="45"/>
        <end position="73"/>
    </location>
</feature>
<dbReference type="CDD" id="cd11454">
    <property type="entry name" value="bHLH_AtIND_like"/>
    <property type="match status" value="1"/>
</dbReference>
<keyword evidence="4" id="KW-0804">Transcription</keyword>
<feature type="compositionally biased region" description="Polar residues" evidence="6">
    <location>
        <begin position="1"/>
        <end position="26"/>
    </location>
</feature>
<dbReference type="EnsemblPlants" id="evm.model.04.903">
    <property type="protein sequence ID" value="cds.evm.model.04.903"/>
    <property type="gene ID" value="evm.TU.04.903"/>
</dbReference>
<organism evidence="8 9">
    <name type="scientific">Cannabis sativa</name>
    <name type="common">Hemp</name>
    <name type="synonym">Marijuana</name>
    <dbReference type="NCBI Taxonomy" id="3483"/>
    <lineage>
        <taxon>Eukaryota</taxon>
        <taxon>Viridiplantae</taxon>
        <taxon>Streptophyta</taxon>
        <taxon>Embryophyta</taxon>
        <taxon>Tracheophyta</taxon>
        <taxon>Spermatophyta</taxon>
        <taxon>Magnoliopsida</taxon>
        <taxon>eudicotyledons</taxon>
        <taxon>Gunneridae</taxon>
        <taxon>Pentapetalae</taxon>
        <taxon>rosids</taxon>
        <taxon>fabids</taxon>
        <taxon>Rosales</taxon>
        <taxon>Cannabaceae</taxon>
        <taxon>Cannabis</taxon>
    </lineage>
</organism>
<feature type="compositionally biased region" description="Acidic residues" evidence="6">
    <location>
        <begin position="119"/>
        <end position="130"/>
    </location>
</feature>
<evidence type="ECO:0000256" key="4">
    <source>
        <dbReference type="ARBA" id="ARBA00023163"/>
    </source>
</evidence>
<evidence type="ECO:0000313" key="8">
    <source>
        <dbReference type="EnsemblPlants" id="cds.evm.model.04.903"/>
    </source>
</evidence>
<evidence type="ECO:0000256" key="5">
    <source>
        <dbReference type="ARBA" id="ARBA00023242"/>
    </source>
</evidence>
<dbReference type="GO" id="GO:0003700">
    <property type="term" value="F:DNA-binding transcription factor activity"/>
    <property type="evidence" value="ECO:0007669"/>
    <property type="project" value="InterPro"/>
</dbReference>
<keyword evidence="2" id="KW-0805">Transcription regulation</keyword>
<comment type="subcellular location">
    <subcellularLocation>
        <location evidence="1">Nucleus</location>
    </subcellularLocation>
</comment>
<feature type="compositionally biased region" description="Low complexity" evidence="6">
    <location>
        <begin position="45"/>
        <end position="59"/>
    </location>
</feature>
<dbReference type="InterPro" id="IPR045843">
    <property type="entry name" value="IND-like"/>
</dbReference>
<accession>A0A803PJ64</accession>
<evidence type="ECO:0000313" key="9">
    <source>
        <dbReference type="Proteomes" id="UP000596661"/>
    </source>
</evidence>